<evidence type="ECO:0000256" key="5">
    <source>
        <dbReference type="ARBA" id="ARBA00022806"/>
    </source>
</evidence>
<organism evidence="8 9">
    <name type="scientific">Aciduliprofundum boonei (strain DSM 19572 / T469)</name>
    <dbReference type="NCBI Taxonomy" id="439481"/>
    <lineage>
        <taxon>Archaea</taxon>
        <taxon>Methanobacteriati</taxon>
        <taxon>Thermoplasmatota</taxon>
        <taxon>DHVE2 group</taxon>
        <taxon>Candidatus Aciduliprofundum</taxon>
    </lineage>
</organism>
<comment type="similarity">
    <text evidence="1">Belongs to the RuvB family.</text>
</comment>
<dbReference type="GO" id="GO:0005524">
    <property type="term" value="F:ATP binding"/>
    <property type="evidence" value="ECO:0007669"/>
    <property type="project" value="UniProtKB-KW"/>
</dbReference>
<dbReference type="InterPro" id="IPR027417">
    <property type="entry name" value="P-loop_NTPase"/>
</dbReference>
<dbReference type="SMART" id="SM00382">
    <property type="entry name" value="AAA"/>
    <property type="match status" value="1"/>
</dbReference>
<dbReference type="InterPro" id="IPR010339">
    <property type="entry name" value="TIP49_P-loop"/>
</dbReference>
<dbReference type="OrthoDB" id="45425at2157"/>
<dbReference type="InterPro" id="IPR003593">
    <property type="entry name" value="AAA+_ATPase"/>
</dbReference>
<gene>
    <name evidence="8" type="ordered locus">Aboo_1220</name>
</gene>
<evidence type="ECO:0000256" key="2">
    <source>
        <dbReference type="ARBA" id="ARBA00012551"/>
    </source>
</evidence>
<dbReference type="AlphaFoldDB" id="B5ICF3"/>
<dbReference type="FunFam" id="1.10.8.60:FF:000010">
    <property type="entry name" value="RuvB-like helicase"/>
    <property type="match status" value="1"/>
</dbReference>
<dbReference type="Pfam" id="PF06068">
    <property type="entry name" value="TIP49"/>
    <property type="match status" value="1"/>
</dbReference>
<dbReference type="HOGENOM" id="CLU_028311_1_1_2"/>
<dbReference type="InterPro" id="IPR027238">
    <property type="entry name" value="RuvB-like"/>
</dbReference>
<evidence type="ECO:0000313" key="9">
    <source>
        <dbReference type="Proteomes" id="UP000001400"/>
    </source>
</evidence>
<proteinExistence type="inferred from homology"/>
<evidence type="ECO:0000259" key="7">
    <source>
        <dbReference type="SMART" id="SM00382"/>
    </source>
</evidence>
<dbReference type="Proteomes" id="UP000001400">
    <property type="component" value="Chromosome"/>
</dbReference>
<accession>B5ICF3</accession>
<keyword evidence="6" id="KW-0067">ATP-binding</keyword>
<dbReference type="Pfam" id="PF17856">
    <property type="entry name" value="TIP49_C"/>
    <property type="match status" value="1"/>
</dbReference>
<dbReference type="Gene3D" id="2.40.50.360">
    <property type="entry name" value="RuvB-like helicase, domain II"/>
    <property type="match status" value="1"/>
</dbReference>
<feature type="domain" description="AAA+ ATPase" evidence="7">
    <location>
        <begin position="59"/>
        <end position="352"/>
    </location>
</feature>
<evidence type="ECO:0000256" key="1">
    <source>
        <dbReference type="ARBA" id="ARBA00007519"/>
    </source>
</evidence>
<dbReference type="InterPro" id="IPR012340">
    <property type="entry name" value="NA-bd_OB-fold"/>
</dbReference>
<dbReference type="Gene3D" id="1.10.8.60">
    <property type="match status" value="1"/>
</dbReference>
<dbReference type="CDD" id="cd00009">
    <property type="entry name" value="AAA"/>
    <property type="match status" value="1"/>
</dbReference>
<dbReference type="SUPFAM" id="SSF52540">
    <property type="entry name" value="P-loop containing nucleoside triphosphate hydrolases"/>
    <property type="match status" value="1"/>
</dbReference>
<dbReference type="FunFam" id="3.40.50.300:FF:002221">
    <property type="entry name" value="RuvB-like 2"/>
    <property type="match status" value="1"/>
</dbReference>
<evidence type="ECO:0000313" key="8">
    <source>
        <dbReference type="EMBL" id="ADD09028.1"/>
    </source>
</evidence>
<dbReference type="InterPro" id="IPR041048">
    <property type="entry name" value="RuvB-like_C"/>
</dbReference>
<dbReference type="GeneID" id="8828182"/>
<sequence length="448" mass="50740">MEISEMREWERISAHSHILGLGLDENYRALRKADGMIGQIEAREAAGIIVKMIKEGKFAGNAILIAGPPGSGKTALAIGIAKELGEDVPFVHIAGSEIYSSEVKKTEFLTQTLRKAIGVRIHEMRNIYEGKVESLSVEYMQHPYNPYQKIPATATITLKTKNEKKKLKMDQSFAMQLLQQGIEEGDIIQIDADSGRVVKIGISKDAVEEKSYDLSSEKIMDIPDGSVLKEKEFVYTLTLNDLDMMQSRSGMDLASLLFGASERKEISEDVRRRVDEQVKRLVEDGRAELIPGVLFIDECSMLDIETYAFLNKAMEQELSPIIIFATNRGITTVRGTDIKSPFGMPLDLLDRLLVITTKKYDAEDMKEIIMTRAKKEGIKIEKDAMEYLVEIGQKASLRYAIQLLAPAWELANKEEIKREHIERVYKLFADVKRSVNYLRKMEEEMIYD</sequence>
<evidence type="ECO:0000256" key="4">
    <source>
        <dbReference type="ARBA" id="ARBA00022801"/>
    </source>
</evidence>
<dbReference type="RefSeq" id="WP_008083775.1">
    <property type="nucleotide sequence ID" value="NC_013926.1"/>
</dbReference>
<dbReference type="FunFam" id="2.40.50.360:FF:000001">
    <property type="entry name" value="RuvB-like helicase"/>
    <property type="match status" value="1"/>
</dbReference>
<evidence type="ECO:0000256" key="6">
    <source>
        <dbReference type="ARBA" id="ARBA00022840"/>
    </source>
</evidence>
<reference evidence="8" key="1">
    <citation type="submission" date="2010-02" db="EMBL/GenBank/DDBJ databases">
        <title>Complete sequence of Aciduliprofundum boonei T469.</title>
        <authorList>
            <consortium name="US DOE Joint Genome Institute"/>
            <person name="Lucas S."/>
            <person name="Copeland A."/>
            <person name="Lapidus A."/>
            <person name="Cheng J.-F."/>
            <person name="Bruce D."/>
            <person name="Goodwin L."/>
            <person name="Pitluck S."/>
            <person name="Saunders E."/>
            <person name="Detter J.C."/>
            <person name="Han C."/>
            <person name="Tapia R."/>
            <person name="Land M."/>
            <person name="Hauser L."/>
            <person name="Kyrpides N."/>
            <person name="Mikhailova N."/>
            <person name="Flores G."/>
            <person name="Reysenbach A.-L."/>
            <person name="Woyke T."/>
        </authorList>
    </citation>
    <scope>NUCLEOTIDE SEQUENCE</scope>
    <source>
        <strain evidence="8">T469</strain>
    </source>
</reference>
<name>B5ICF3_ACIB4</name>
<dbReference type="PANTHER" id="PTHR11093">
    <property type="entry name" value="RUVB-RELATED REPTIN AND PONTIN"/>
    <property type="match status" value="1"/>
</dbReference>
<dbReference type="eggNOG" id="arCOG04081">
    <property type="taxonomic scope" value="Archaea"/>
</dbReference>
<dbReference type="InterPro" id="IPR042487">
    <property type="entry name" value="RuvBL1/2_DNA/RNA_bd_dom"/>
</dbReference>
<keyword evidence="3" id="KW-0547">Nucleotide-binding</keyword>
<dbReference type="GO" id="GO:0003678">
    <property type="term" value="F:DNA helicase activity"/>
    <property type="evidence" value="ECO:0007669"/>
    <property type="project" value="UniProtKB-EC"/>
</dbReference>
<keyword evidence="5" id="KW-0347">Helicase</keyword>
<dbReference type="KEGG" id="abi:Aboo_1220"/>
<dbReference type="EC" id="3.6.4.12" evidence="2"/>
<evidence type="ECO:0000256" key="3">
    <source>
        <dbReference type="ARBA" id="ARBA00022741"/>
    </source>
</evidence>
<keyword evidence="4" id="KW-0378">Hydrolase</keyword>
<protein>
    <recommendedName>
        <fullName evidence="2">DNA helicase</fullName>
        <ecNumber evidence="2">3.6.4.12</ecNumber>
    </recommendedName>
</protein>
<dbReference type="SUPFAM" id="SSF50249">
    <property type="entry name" value="Nucleic acid-binding proteins"/>
    <property type="match status" value="1"/>
</dbReference>
<dbReference type="Gene3D" id="3.40.50.300">
    <property type="entry name" value="P-loop containing nucleotide triphosphate hydrolases"/>
    <property type="match status" value="1"/>
</dbReference>
<keyword evidence="9" id="KW-1185">Reference proteome</keyword>
<dbReference type="GO" id="GO:0016787">
    <property type="term" value="F:hydrolase activity"/>
    <property type="evidence" value="ECO:0007669"/>
    <property type="project" value="UniProtKB-KW"/>
</dbReference>
<dbReference type="EMBL" id="CP001941">
    <property type="protein sequence ID" value="ADD09028.1"/>
    <property type="molecule type" value="Genomic_DNA"/>
</dbReference>
<dbReference type="STRING" id="439481.Aboo_1220"/>